<dbReference type="Proteomes" id="UP000887580">
    <property type="component" value="Unplaced"/>
</dbReference>
<name>A0AC35GQ46_9BILA</name>
<proteinExistence type="predicted"/>
<evidence type="ECO:0000313" key="1">
    <source>
        <dbReference type="Proteomes" id="UP000887580"/>
    </source>
</evidence>
<evidence type="ECO:0000313" key="2">
    <source>
        <dbReference type="WBParaSite" id="PS1159_v2.g7663.t1"/>
    </source>
</evidence>
<sequence>MDRIEIKIVKARAITNSIQTNAILIGGNSKHTCIPNLQSNIPMPTTPTSIPYYSDPTAAAYDAPPLTNSVSTAATPSVSSHAYSNDPSMIKDQVFAGNLNEVCVSREMLCNENSPILCDSTDAHEMSKDYCNGEIVDVNNSGKSGEGAILKILKISKSGDVKQSINAKKIKNKMN</sequence>
<protein>
    <submittedName>
        <fullName evidence="2">Uncharacterized protein</fullName>
    </submittedName>
</protein>
<dbReference type="WBParaSite" id="PS1159_v2.g7663.t1">
    <property type="protein sequence ID" value="PS1159_v2.g7663.t1"/>
    <property type="gene ID" value="PS1159_v2.g7663"/>
</dbReference>
<reference evidence="2" key="1">
    <citation type="submission" date="2022-11" db="UniProtKB">
        <authorList>
            <consortium name="WormBaseParasite"/>
        </authorList>
    </citation>
    <scope>IDENTIFICATION</scope>
</reference>
<accession>A0AC35GQ46</accession>
<organism evidence="1 2">
    <name type="scientific">Panagrolaimus sp. PS1159</name>
    <dbReference type="NCBI Taxonomy" id="55785"/>
    <lineage>
        <taxon>Eukaryota</taxon>
        <taxon>Metazoa</taxon>
        <taxon>Ecdysozoa</taxon>
        <taxon>Nematoda</taxon>
        <taxon>Chromadorea</taxon>
        <taxon>Rhabditida</taxon>
        <taxon>Tylenchina</taxon>
        <taxon>Panagrolaimomorpha</taxon>
        <taxon>Panagrolaimoidea</taxon>
        <taxon>Panagrolaimidae</taxon>
        <taxon>Panagrolaimus</taxon>
    </lineage>
</organism>